<evidence type="ECO:0000313" key="1">
    <source>
        <dbReference type="EMBL" id="CDK25173.1"/>
    </source>
</evidence>
<name>W6MHJ0_9ASCO</name>
<protein>
    <submittedName>
        <fullName evidence="1">Uncharacterized protein</fullName>
    </submittedName>
</protein>
<reference evidence="1" key="2">
    <citation type="submission" date="2014-02" db="EMBL/GenBank/DDBJ databases">
        <title>Complete DNA sequence of /Kuraishia capsulata/ illustrates novel genomic features among budding yeasts (/Saccharomycotina/).</title>
        <authorList>
            <person name="Morales L."/>
            <person name="Noel B."/>
            <person name="Porcel B."/>
            <person name="Marcet-Houben M."/>
            <person name="Hullo M-F."/>
            <person name="Sacerdot C."/>
            <person name="Tekaia F."/>
            <person name="Leh-Louis V."/>
            <person name="Despons L."/>
            <person name="Khanna V."/>
            <person name="Aury J-M."/>
            <person name="Barbe V."/>
            <person name="Couloux A."/>
            <person name="Labadie K."/>
            <person name="Pelletier E."/>
            <person name="Souciet J-L."/>
            <person name="Boekhout T."/>
            <person name="Gabaldon T."/>
            <person name="Wincker P."/>
            <person name="Dujon B."/>
        </authorList>
    </citation>
    <scope>NUCLEOTIDE SEQUENCE</scope>
    <source>
        <strain evidence="1">CBS 1993</strain>
    </source>
</reference>
<organism evidence="1 2">
    <name type="scientific">Kuraishia capsulata CBS 1993</name>
    <dbReference type="NCBI Taxonomy" id="1382522"/>
    <lineage>
        <taxon>Eukaryota</taxon>
        <taxon>Fungi</taxon>
        <taxon>Dikarya</taxon>
        <taxon>Ascomycota</taxon>
        <taxon>Saccharomycotina</taxon>
        <taxon>Pichiomycetes</taxon>
        <taxon>Pichiales</taxon>
        <taxon>Pichiaceae</taxon>
        <taxon>Kuraishia</taxon>
    </lineage>
</organism>
<evidence type="ECO:0000313" key="2">
    <source>
        <dbReference type="Proteomes" id="UP000019384"/>
    </source>
</evidence>
<proteinExistence type="predicted"/>
<keyword evidence="2" id="KW-1185">Reference proteome</keyword>
<sequence>MQLKFFLRLTKLFGSPLTTLFGSKNEKIALKTLFLPCFNVDIRVQRIPQIEYHTNRVDEAMKLLVKRLVRVYEYSQVSLDSLSFVVSCFSIPFVSIFVSLFTSLKASSSLKSCKPTQFSALLYIYNTRGCHPIF</sequence>
<dbReference type="EMBL" id="HG793125">
    <property type="protein sequence ID" value="CDK25173.1"/>
    <property type="molecule type" value="Genomic_DNA"/>
</dbReference>
<dbReference type="AlphaFoldDB" id="W6MHJ0"/>
<gene>
    <name evidence="1" type="ORF">KUCA_T00001140001</name>
</gene>
<accession>W6MHJ0</accession>
<dbReference type="HOGENOM" id="CLU_1896533_0_0_1"/>
<dbReference type="Proteomes" id="UP000019384">
    <property type="component" value="Unassembled WGS sequence"/>
</dbReference>
<dbReference type="GeneID" id="34518573"/>
<reference evidence="1" key="1">
    <citation type="submission" date="2013-12" db="EMBL/GenBank/DDBJ databases">
        <authorList>
            <person name="Genoscope - CEA"/>
        </authorList>
    </citation>
    <scope>NUCLEOTIDE SEQUENCE</scope>
    <source>
        <strain evidence="1">CBS 1993</strain>
    </source>
</reference>
<dbReference type="RefSeq" id="XP_022457185.1">
    <property type="nucleotide sequence ID" value="XM_022605747.1"/>
</dbReference>